<evidence type="ECO:0000313" key="1">
    <source>
        <dbReference type="EMBL" id="MFC5884509.1"/>
    </source>
</evidence>
<protein>
    <submittedName>
        <fullName evidence="1">Uncharacterized protein</fullName>
    </submittedName>
</protein>
<dbReference type="RefSeq" id="WP_313763611.1">
    <property type="nucleotide sequence ID" value="NZ_BAAAVH010000087.1"/>
</dbReference>
<gene>
    <name evidence="1" type="ORF">ACFP0N_05830</name>
</gene>
<reference evidence="2" key="1">
    <citation type="journal article" date="2019" name="Int. J. Syst. Evol. Microbiol.">
        <title>The Global Catalogue of Microorganisms (GCM) 10K type strain sequencing project: providing services to taxonomists for standard genome sequencing and annotation.</title>
        <authorList>
            <consortium name="The Broad Institute Genomics Platform"/>
            <consortium name="The Broad Institute Genome Sequencing Center for Infectious Disease"/>
            <person name="Wu L."/>
            <person name="Ma J."/>
        </authorList>
    </citation>
    <scope>NUCLEOTIDE SEQUENCE [LARGE SCALE GENOMIC DNA]</scope>
    <source>
        <strain evidence="2">CGMCC 4.1469</strain>
    </source>
</reference>
<organism evidence="1 2">
    <name type="scientific">Kitasatospora aburaviensis</name>
    <dbReference type="NCBI Taxonomy" id="67265"/>
    <lineage>
        <taxon>Bacteria</taxon>
        <taxon>Bacillati</taxon>
        <taxon>Actinomycetota</taxon>
        <taxon>Actinomycetes</taxon>
        <taxon>Kitasatosporales</taxon>
        <taxon>Streptomycetaceae</taxon>
        <taxon>Kitasatospora</taxon>
    </lineage>
</organism>
<proteinExistence type="predicted"/>
<keyword evidence="2" id="KW-1185">Reference proteome</keyword>
<name>A0ABW1EU90_9ACTN</name>
<sequence>MAVARVYANPDDLTAYTGQPAPADATRLLTRASQMLDSQVLRACWYVADPTTGMPTDSLVLAAFRDAACAQVEWWQELGDSTGAAGVGWGGVKIGSVDLSRSVTSVSGSDSPARQIAPQVWDALQAPDLTPDRFRLGAVTQA</sequence>
<comment type="caution">
    <text evidence="1">The sequence shown here is derived from an EMBL/GenBank/DDBJ whole genome shotgun (WGS) entry which is preliminary data.</text>
</comment>
<accession>A0ABW1EU90</accession>
<dbReference type="EMBL" id="JBHSOD010000005">
    <property type="protein sequence ID" value="MFC5884509.1"/>
    <property type="molecule type" value="Genomic_DNA"/>
</dbReference>
<evidence type="ECO:0000313" key="2">
    <source>
        <dbReference type="Proteomes" id="UP001596067"/>
    </source>
</evidence>
<dbReference type="Proteomes" id="UP001596067">
    <property type="component" value="Unassembled WGS sequence"/>
</dbReference>